<dbReference type="InterPro" id="IPR000286">
    <property type="entry name" value="HDACs"/>
</dbReference>
<evidence type="ECO:0000313" key="3">
    <source>
        <dbReference type="Proteomes" id="UP001215956"/>
    </source>
</evidence>
<evidence type="ECO:0000313" key="2">
    <source>
        <dbReference type="EMBL" id="MDF0594121.1"/>
    </source>
</evidence>
<accession>A0ABT5XHC6</accession>
<dbReference type="Pfam" id="PF00850">
    <property type="entry name" value="Hist_deacetyl"/>
    <property type="match status" value="1"/>
</dbReference>
<gene>
    <name evidence="2" type="ORF">P0O24_11070</name>
</gene>
<dbReference type="InterPro" id="IPR023801">
    <property type="entry name" value="His_deacetylse_dom"/>
</dbReference>
<dbReference type="Gene3D" id="3.40.800.20">
    <property type="entry name" value="Histone deacetylase domain"/>
    <property type="match status" value="2"/>
</dbReference>
<dbReference type="InterPro" id="IPR037138">
    <property type="entry name" value="His_deacetylse_dom_sf"/>
</dbReference>
<sequence>MKIVYSEKFEERYSANPVEGPDRARLSARKLQGHDFVEPLPASLEDVSRVHSREHIEMVRRKGMLAPALLAAGGANLAAEIALRGKAAFALVRPPGHHASATTAWGMCYFNNVAVAVRKIEDRIEGKIEGRTGKVLIVDIDLHYGDGTVGIFRWDDGVKVVNVGAIDPGFDYLALDPAGYIGQVERAVAESDFDLLAVSAGFDTYVLDWGGLIDLADYREIGRILREGAEEKSAGRRFAVLEGGYHQDLPLCIRSFVEGFGGD</sequence>
<dbReference type="SUPFAM" id="SSF52768">
    <property type="entry name" value="Arginase/deacetylase"/>
    <property type="match status" value="1"/>
</dbReference>
<keyword evidence="3" id="KW-1185">Reference proteome</keyword>
<dbReference type="EMBL" id="JARFPL010000046">
    <property type="protein sequence ID" value="MDF0594121.1"/>
    <property type="molecule type" value="Genomic_DNA"/>
</dbReference>
<dbReference type="PANTHER" id="PTHR10625">
    <property type="entry name" value="HISTONE DEACETYLASE HDAC1-RELATED"/>
    <property type="match status" value="1"/>
</dbReference>
<proteinExistence type="predicted"/>
<dbReference type="RefSeq" id="WP_316969818.1">
    <property type="nucleotide sequence ID" value="NZ_JARFPL010000046.1"/>
</dbReference>
<dbReference type="PRINTS" id="PR01270">
    <property type="entry name" value="HDASUPER"/>
</dbReference>
<dbReference type="InterPro" id="IPR023696">
    <property type="entry name" value="Ureohydrolase_dom_sf"/>
</dbReference>
<name>A0ABT5XHC6_9EURY</name>
<comment type="caution">
    <text evidence="2">The sequence shown here is derived from an EMBL/GenBank/DDBJ whole genome shotgun (WGS) entry which is preliminary data.</text>
</comment>
<organism evidence="2 3">
    <name type="scientific">Candidatus Methanocrinis alkalitolerans</name>
    <dbReference type="NCBI Taxonomy" id="3033395"/>
    <lineage>
        <taxon>Archaea</taxon>
        <taxon>Methanobacteriati</taxon>
        <taxon>Methanobacteriota</taxon>
        <taxon>Stenosarchaea group</taxon>
        <taxon>Methanomicrobia</taxon>
        <taxon>Methanotrichales</taxon>
        <taxon>Methanotrichaceae</taxon>
        <taxon>Methanocrinis</taxon>
    </lineage>
</organism>
<reference evidence="2 3" key="1">
    <citation type="submission" date="2023-03" db="EMBL/GenBank/DDBJ databases">
        <title>Whole genome sequencing of Methanotrichaceae archaeon M04Ac.</title>
        <authorList>
            <person name="Khomyakova M.A."/>
            <person name="Merkel A.Y."/>
            <person name="Slobodkin A.I."/>
        </authorList>
    </citation>
    <scope>NUCLEOTIDE SEQUENCE [LARGE SCALE GENOMIC DNA]</scope>
    <source>
        <strain evidence="2 3">M04Ac</strain>
    </source>
</reference>
<feature type="domain" description="Histone deacetylase" evidence="1">
    <location>
        <begin position="40"/>
        <end position="162"/>
    </location>
</feature>
<protein>
    <submittedName>
        <fullName evidence="2">Histone deacetylase family protein</fullName>
    </submittedName>
</protein>
<evidence type="ECO:0000259" key="1">
    <source>
        <dbReference type="Pfam" id="PF00850"/>
    </source>
</evidence>
<dbReference type="Proteomes" id="UP001215956">
    <property type="component" value="Unassembled WGS sequence"/>
</dbReference>